<dbReference type="Gene3D" id="3.30.360.10">
    <property type="entry name" value="Dihydrodipicolinate Reductase, domain 2"/>
    <property type="match status" value="1"/>
</dbReference>
<dbReference type="GO" id="GO:0004754">
    <property type="term" value="F:saccharopine dehydrogenase (NAD+, L-lysine-forming) activity"/>
    <property type="evidence" value="ECO:0007669"/>
    <property type="project" value="UniProtKB-EC"/>
</dbReference>
<dbReference type="InterPro" id="IPR032095">
    <property type="entry name" value="Sacchrp_dh-like_C"/>
</dbReference>
<dbReference type="InterPro" id="IPR005097">
    <property type="entry name" value="Sacchrp_dh_NADP-bd"/>
</dbReference>
<dbReference type="EMBL" id="AFRZ01000001">
    <property type="protein sequence ID" value="EHP31092.1"/>
    <property type="molecule type" value="Genomic_DNA"/>
</dbReference>
<accession>B6BK01</accession>
<dbReference type="RefSeq" id="WP_008337499.1">
    <property type="nucleotide sequence ID" value="NZ_AFRZ01000001.1"/>
</dbReference>
<dbReference type="HOGENOM" id="CLU_032114_0_0_7"/>
<name>B6BK01_SULGG</name>
<accession>H1FS12</accession>
<evidence type="ECO:0000313" key="3">
    <source>
        <dbReference type="EMBL" id="EHP31092.1"/>
    </source>
</evidence>
<proteinExistence type="predicted"/>
<evidence type="ECO:0000259" key="2">
    <source>
        <dbReference type="Pfam" id="PF16653"/>
    </source>
</evidence>
<dbReference type="SUPFAM" id="SSF51735">
    <property type="entry name" value="NAD(P)-binding Rossmann-fold domains"/>
    <property type="match status" value="1"/>
</dbReference>
<dbReference type="OrthoDB" id="9769367at2"/>
<dbReference type="PANTHER" id="PTHR43796">
    <property type="entry name" value="CARBOXYNORSPERMIDINE SYNTHASE"/>
    <property type="match status" value="1"/>
</dbReference>
<dbReference type="eggNOG" id="COG1748">
    <property type="taxonomic scope" value="Bacteria"/>
</dbReference>
<keyword evidence="3" id="KW-0560">Oxidoreductase</keyword>
<comment type="caution">
    <text evidence="3">The sequence shown here is derived from an EMBL/GenBank/DDBJ whole genome shotgun (WGS) entry which is preliminary data.</text>
</comment>
<dbReference type="PANTHER" id="PTHR43796:SF2">
    <property type="entry name" value="CARBOXYNORSPERMIDINE SYNTHASE"/>
    <property type="match status" value="1"/>
</dbReference>
<dbReference type="InterPro" id="IPR036291">
    <property type="entry name" value="NAD(P)-bd_dom_sf"/>
</dbReference>
<organism evidence="3 4">
    <name type="scientific">Sulfurimonas gotlandica (strain DSM 19862 / JCM 16533 / GD1)</name>
    <dbReference type="NCBI Taxonomy" id="929558"/>
    <lineage>
        <taxon>Bacteria</taxon>
        <taxon>Pseudomonadati</taxon>
        <taxon>Campylobacterota</taxon>
        <taxon>Epsilonproteobacteria</taxon>
        <taxon>Campylobacterales</taxon>
        <taxon>Sulfurimonadaceae</taxon>
        <taxon>Sulfurimonas</taxon>
    </lineage>
</organism>
<dbReference type="Proteomes" id="UP000006431">
    <property type="component" value="Unassembled WGS sequence"/>
</dbReference>
<dbReference type="Pfam" id="PF16653">
    <property type="entry name" value="Sacchrp_dh_C"/>
    <property type="match status" value="1"/>
</dbReference>
<evidence type="ECO:0000313" key="4">
    <source>
        <dbReference type="Proteomes" id="UP000006431"/>
    </source>
</evidence>
<dbReference type="Pfam" id="PF03435">
    <property type="entry name" value="Sacchrp_dh_NADP"/>
    <property type="match status" value="1"/>
</dbReference>
<feature type="domain" description="Saccharopine dehydrogenase-like C-terminal" evidence="2">
    <location>
        <begin position="138"/>
        <end position="385"/>
    </location>
</feature>
<dbReference type="EC" id="1.5.1.7" evidence="3"/>
<protein>
    <submittedName>
        <fullName evidence="3">Saccharopine dehydrogenase</fullName>
        <ecNumber evidence="3">1.5.1.7</ecNumber>
    </submittedName>
</protein>
<dbReference type="Gene3D" id="3.40.50.720">
    <property type="entry name" value="NAD(P)-binding Rossmann-like Domain"/>
    <property type="match status" value="1"/>
</dbReference>
<reference evidence="3 4" key="1">
    <citation type="journal article" date="2012" name="Proc. Natl. Acad. Sci. U.S.A.">
        <title>Genome and physiology of a model Epsilonproteobacterium responsible for sulfide detoxification in marine oxygen depletion zones.</title>
        <authorList>
            <person name="Grote J."/>
            <person name="Schott T."/>
            <person name="Bruckner C.G."/>
            <person name="Glockner F.O."/>
            <person name="Jost G."/>
            <person name="Teeling H."/>
            <person name="Labrenz M."/>
            <person name="Jurgens K."/>
        </authorList>
    </citation>
    <scope>NUCLEOTIDE SEQUENCE [LARGE SCALE GENOMIC DNA]</scope>
    <source>
        <strain evidence="3 4">GD1</strain>
    </source>
</reference>
<gene>
    <name evidence="3" type="ORF">SMGD1_2570</name>
</gene>
<dbReference type="PATRIC" id="fig|929558.5.peg.2558"/>
<keyword evidence="4" id="KW-1185">Reference proteome</keyword>
<dbReference type="AlphaFoldDB" id="B6BK01"/>
<feature type="domain" description="Saccharopine dehydrogenase NADP binding" evidence="1">
    <location>
        <begin position="5"/>
        <end position="132"/>
    </location>
</feature>
<sequence length="394" mass="44152">MKTTLIIGAGGVSRVVVHKCVQNVDVFGKIVLASRSIGRCEVIKSDLPDADIEITTVDADVTDEVIKLIKSCNADIVINVALPYQDLTIMDACIATKTPYLDTANYEHPDEAKFEYKLQWERDAKFKEAGIMGLLGSGFDPGATNVFCAYAQKHYFDEIHTIDILDCNAGDHGYAFATNFNPEINLREVSAKGRYWENGVWIETEPMEIMQVWDYPEVGPKDSYLLYHEEMESLVKHIKGLKRIRFFMTFGQSYLTHMKCLENVGMLGIEPVEHKGMKIIPMEFLKTLLPDPASLGPRTTGKTNIGIVAEGIKDGVKKKIYIYQVKDHEDCYAETNSQGVSYSTGVPAMIGAKLMLQGKWSGTGVFNMEQMDPDAFMDEMNTQGLPWEIKELEV</sequence>
<evidence type="ECO:0000259" key="1">
    <source>
        <dbReference type="Pfam" id="PF03435"/>
    </source>
</evidence>
<dbReference type="STRING" id="929558.SMGD1_2570"/>